<dbReference type="Proteomes" id="UP000236728">
    <property type="component" value="Unassembled WGS sequence"/>
</dbReference>
<evidence type="ECO:0000259" key="3">
    <source>
        <dbReference type="Pfam" id="PF09699"/>
    </source>
</evidence>
<dbReference type="GO" id="GO:0016491">
    <property type="term" value="F:oxidoreductase activity"/>
    <property type="evidence" value="ECO:0007669"/>
    <property type="project" value="TreeGrafter"/>
</dbReference>
<dbReference type="InterPro" id="IPR036280">
    <property type="entry name" value="Multihaem_cyt_sf"/>
</dbReference>
<dbReference type="NCBIfam" id="TIGR03508">
    <property type="entry name" value="decahem_SO"/>
    <property type="match status" value="1"/>
</dbReference>
<keyword evidence="1 2" id="KW-0732">Signal</keyword>
<protein>
    <submittedName>
        <fullName evidence="4">Decaheme c-type cytochrome, DmsE family</fullName>
    </submittedName>
</protein>
<dbReference type="EMBL" id="FNVA01000001">
    <property type="protein sequence ID" value="SEF44517.1"/>
    <property type="molecule type" value="Genomic_DNA"/>
</dbReference>
<evidence type="ECO:0000313" key="4">
    <source>
        <dbReference type="EMBL" id="SEF44517.1"/>
    </source>
</evidence>
<keyword evidence="5" id="KW-1185">Reference proteome</keyword>
<gene>
    <name evidence="4" type="ORF">SAMN05421819_0042</name>
</gene>
<sequence length="309" mass="32283">MRRLLLVLFSLATLAGFWTSATVAAGQQTKSSTLGHQAASAIPGAFAGAETCATCHADVANKFSSNPHSALALMHGGKGVTCEGCHGPGQAHVDSGGDPTKILQLSKMSAKQIDSTCLACHAEAHPNFMRSAHGKADVGCTSCHSIHSSSKSLDGAASLLKVDQPQLCFTCHADVKPAFSQPFHHKVKEGLIKCSDCHDAHGTFGNSQLRSTADQNMICTKCHTETRGPFVFEHAAVKAEGCLGCHTPHGSQNARLLNVPNVNQMCNQCHSPVAAGTIHGMNAGSAEVQSCVGCHTMIHGSNVNPAFIR</sequence>
<feature type="domain" description="Doubled CXXCH motif" evidence="3">
    <location>
        <begin position="234"/>
        <end position="273"/>
    </location>
</feature>
<feature type="domain" description="Doubled CXXCH motif" evidence="3">
    <location>
        <begin position="133"/>
        <end position="176"/>
    </location>
</feature>
<dbReference type="AlphaFoldDB" id="A0A1H5S3W1"/>
<dbReference type="Pfam" id="PF09699">
    <property type="entry name" value="Paired_CXXCH_1"/>
    <property type="match status" value="3"/>
</dbReference>
<dbReference type="Gene3D" id="3.90.10.10">
    <property type="entry name" value="Cytochrome C3"/>
    <property type="match status" value="1"/>
</dbReference>
<reference evidence="4 5" key="1">
    <citation type="submission" date="2016-10" db="EMBL/GenBank/DDBJ databases">
        <authorList>
            <person name="de Groot N.N."/>
        </authorList>
    </citation>
    <scope>NUCLEOTIDE SEQUENCE [LARGE SCALE GENOMIC DNA]</scope>
    <source>
        <strain evidence="4 5">DSM 22489</strain>
    </source>
</reference>
<dbReference type="SUPFAM" id="SSF48695">
    <property type="entry name" value="Multiheme cytochromes"/>
    <property type="match status" value="1"/>
</dbReference>
<name>A0A1H5S3W1_9BACT</name>
<proteinExistence type="predicted"/>
<evidence type="ECO:0000256" key="2">
    <source>
        <dbReference type="SAM" id="SignalP"/>
    </source>
</evidence>
<dbReference type="Gene3D" id="1.10.287.3080">
    <property type="match status" value="1"/>
</dbReference>
<dbReference type="OrthoDB" id="9814800at2"/>
<dbReference type="InterPro" id="IPR051829">
    <property type="entry name" value="Multiheme_Cytochr_ET"/>
</dbReference>
<evidence type="ECO:0000256" key="1">
    <source>
        <dbReference type="ARBA" id="ARBA00022729"/>
    </source>
</evidence>
<dbReference type="InterPro" id="IPR020015">
    <property type="entry name" value="Decahaem_cyt-c_DmsE"/>
</dbReference>
<evidence type="ECO:0000313" key="5">
    <source>
        <dbReference type="Proteomes" id="UP000236728"/>
    </source>
</evidence>
<feature type="domain" description="Doubled CXXCH motif" evidence="3">
    <location>
        <begin position="184"/>
        <end position="227"/>
    </location>
</feature>
<feature type="chain" id="PRO_5009283593" evidence="2">
    <location>
        <begin position="25"/>
        <end position="309"/>
    </location>
</feature>
<organism evidence="4 5">
    <name type="scientific">Bryocella elongata</name>
    <dbReference type="NCBI Taxonomy" id="863522"/>
    <lineage>
        <taxon>Bacteria</taxon>
        <taxon>Pseudomonadati</taxon>
        <taxon>Acidobacteriota</taxon>
        <taxon>Terriglobia</taxon>
        <taxon>Terriglobales</taxon>
        <taxon>Acidobacteriaceae</taxon>
        <taxon>Bryocella</taxon>
    </lineage>
</organism>
<accession>A0A1H5S3W1</accession>
<dbReference type="PANTHER" id="PTHR35038">
    <property type="entry name" value="DISSIMILATORY SULFITE REDUCTASE SIRA"/>
    <property type="match status" value="1"/>
</dbReference>
<dbReference type="RefSeq" id="WP_103931037.1">
    <property type="nucleotide sequence ID" value="NZ_FNVA01000001.1"/>
</dbReference>
<dbReference type="Gene3D" id="1.10.1130.10">
    <property type="entry name" value="Flavocytochrome C3, Chain A"/>
    <property type="match status" value="1"/>
</dbReference>
<feature type="signal peptide" evidence="2">
    <location>
        <begin position="1"/>
        <end position="24"/>
    </location>
</feature>
<dbReference type="InterPro" id="IPR010177">
    <property type="entry name" value="Paired_CXXCH_1"/>
</dbReference>
<dbReference type="NCBIfam" id="TIGR01905">
    <property type="entry name" value="paired_CXXCH_1"/>
    <property type="match status" value="3"/>
</dbReference>
<dbReference type="PANTHER" id="PTHR35038:SF6">
    <property type="entry name" value="SURFACE LOCALIZED DECAHEME CYTOCHROME C LIPOPROTEIN"/>
    <property type="match status" value="1"/>
</dbReference>